<keyword evidence="5" id="KW-1185">Reference proteome</keyword>
<dbReference type="AlphaFoldDB" id="E1ZSQ7"/>
<name>E1ZSQ7_CHLVA</name>
<dbReference type="InterPro" id="IPR036770">
    <property type="entry name" value="Ankyrin_rpt-contain_sf"/>
</dbReference>
<dbReference type="PANTHER" id="PTHR24126">
    <property type="entry name" value="ANKYRIN REPEAT, PH AND SEC7 DOMAIN CONTAINING PROTEIN SECG-RELATED"/>
    <property type="match status" value="1"/>
</dbReference>
<dbReference type="InParanoid" id="E1ZSQ7"/>
<dbReference type="InterPro" id="IPR002110">
    <property type="entry name" value="Ankyrin_rpt"/>
</dbReference>
<dbReference type="KEGG" id="cvr:CHLNCDRAFT_55321"/>
<protein>
    <submittedName>
        <fullName evidence="4">Uncharacterized protein</fullName>
    </submittedName>
</protein>
<organism evidence="5">
    <name type="scientific">Chlorella variabilis</name>
    <name type="common">Green alga</name>
    <dbReference type="NCBI Taxonomy" id="554065"/>
    <lineage>
        <taxon>Eukaryota</taxon>
        <taxon>Viridiplantae</taxon>
        <taxon>Chlorophyta</taxon>
        <taxon>core chlorophytes</taxon>
        <taxon>Trebouxiophyceae</taxon>
        <taxon>Chlorellales</taxon>
        <taxon>Chlorellaceae</taxon>
        <taxon>Chlorella clade</taxon>
        <taxon>Chlorella</taxon>
    </lineage>
</organism>
<gene>
    <name evidence="4" type="ORF">CHLNCDRAFT_55321</name>
</gene>
<dbReference type="PROSITE" id="PS50088">
    <property type="entry name" value="ANK_REPEAT"/>
    <property type="match status" value="1"/>
</dbReference>
<dbReference type="SUPFAM" id="SSF48403">
    <property type="entry name" value="Ankyrin repeat"/>
    <property type="match status" value="1"/>
</dbReference>
<sequence>MPSTEPAPAAALKAAIERADDEACFHLLTELAGASGHLPGLLPATFEELAAKGLPRAAVKLAQLECGSADLREACDATPQGGSYLHAAAAAGAGAPVVAALLAAGCAVDGRCAEGGTALHAAARAGHLATCTALVEAGCDPLARNSNGRTARAQGGVGEAARALLQEAEEAGRERWRAQQGALWDGKMSACQTANACRLGCL</sequence>
<evidence type="ECO:0000313" key="4">
    <source>
        <dbReference type="EMBL" id="EFN51148.1"/>
    </source>
</evidence>
<dbReference type="RefSeq" id="XP_005843250.1">
    <property type="nucleotide sequence ID" value="XM_005843188.1"/>
</dbReference>
<dbReference type="PANTHER" id="PTHR24126:SF14">
    <property type="entry name" value="ANK_REP_REGION DOMAIN-CONTAINING PROTEIN"/>
    <property type="match status" value="1"/>
</dbReference>
<dbReference type="STRING" id="554065.E1ZSQ7"/>
<dbReference type="eggNOG" id="ENOG502RRDK">
    <property type="taxonomic scope" value="Eukaryota"/>
</dbReference>
<evidence type="ECO:0000256" key="2">
    <source>
        <dbReference type="ARBA" id="ARBA00023043"/>
    </source>
</evidence>
<dbReference type="EMBL" id="GL433867">
    <property type="protein sequence ID" value="EFN51148.1"/>
    <property type="molecule type" value="Genomic_DNA"/>
</dbReference>
<accession>E1ZSQ7</accession>
<reference evidence="4 5" key="1">
    <citation type="journal article" date="2010" name="Plant Cell">
        <title>The Chlorella variabilis NC64A genome reveals adaptation to photosymbiosis, coevolution with viruses, and cryptic sex.</title>
        <authorList>
            <person name="Blanc G."/>
            <person name="Duncan G."/>
            <person name="Agarkova I."/>
            <person name="Borodovsky M."/>
            <person name="Gurnon J."/>
            <person name="Kuo A."/>
            <person name="Lindquist E."/>
            <person name="Lucas S."/>
            <person name="Pangilinan J."/>
            <person name="Polle J."/>
            <person name="Salamov A."/>
            <person name="Terry A."/>
            <person name="Yamada T."/>
            <person name="Dunigan D.D."/>
            <person name="Grigoriev I.V."/>
            <person name="Claverie J.M."/>
            <person name="Van Etten J.L."/>
        </authorList>
    </citation>
    <scope>NUCLEOTIDE SEQUENCE [LARGE SCALE GENOMIC DNA]</scope>
    <source>
        <strain evidence="4 5">NC64A</strain>
    </source>
</reference>
<evidence type="ECO:0000313" key="5">
    <source>
        <dbReference type="Proteomes" id="UP000008141"/>
    </source>
</evidence>
<dbReference type="GeneID" id="17350579"/>
<evidence type="ECO:0000256" key="3">
    <source>
        <dbReference type="PROSITE-ProRule" id="PRU00023"/>
    </source>
</evidence>
<keyword evidence="2 3" id="KW-0040">ANK repeat</keyword>
<evidence type="ECO:0000256" key="1">
    <source>
        <dbReference type="ARBA" id="ARBA00022737"/>
    </source>
</evidence>
<dbReference type="PROSITE" id="PS50297">
    <property type="entry name" value="ANK_REP_REGION"/>
    <property type="match status" value="1"/>
</dbReference>
<feature type="repeat" description="ANK" evidence="3">
    <location>
        <begin position="114"/>
        <end position="146"/>
    </location>
</feature>
<proteinExistence type="predicted"/>
<keyword evidence="1" id="KW-0677">Repeat</keyword>
<dbReference type="Proteomes" id="UP000008141">
    <property type="component" value="Unassembled WGS sequence"/>
</dbReference>
<dbReference type="Gene3D" id="1.25.40.20">
    <property type="entry name" value="Ankyrin repeat-containing domain"/>
    <property type="match status" value="1"/>
</dbReference>
<dbReference type="Pfam" id="PF12796">
    <property type="entry name" value="Ank_2"/>
    <property type="match status" value="1"/>
</dbReference>